<proteinExistence type="predicted"/>
<dbReference type="GO" id="GO:0004792">
    <property type="term" value="F:thiosulfate-cyanide sulfurtransferase activity"/>
    <property type="evidence" value="ECO:0007669"/>
    <property type="project" value="TreeGrafter"/>
</dbReference>
<feature type="domain" description="Rhodanese" evidence="3">
    <location>
        <begin position="83"/>
        <end position="186"/>
    </location>
</feature>
<dbReference type="PANTHER" id="PTHR11364:SF27">
    <property type="entry name" value="SULFURTRANSFERASE"/>
    <property type="match status" value="1"/>
</dbReference>
<dbReference type="FunFam" id="3.40.250.10:FF:000033">
    <property type="entry name" value="Thiosulfate sulfurtransferase TUM1"/>
    <property type="match status" value="1"/>
</dbReference>
<sequence>MAFTALRPIALSSRIQLPRCSRATPLQMSYQHGHQQRRSISLSSYVVTPKELDSALKKNVRTKISTSPRVIPLCASWFLPNDPQARTGIEVFKKRRIPQARFFDLDEIKDLDSPYPHMLPTKETFDEAMRSLGIRKDDEIVVYDSEELGLFSAPRVGWTLKVFGHSNVHILNNFRLWVKEGYPTESGEVEPVERSNYEANSLNSDMVVHFPEINGIAQDHGKEGSDGIQILDARPQGRWAGKDKEPRPGLSSGHIPGSQSLAFSELLEPETKTLLSTEELRKLLEAKGVDPTKTTISMCGTGVTAAVIDLALEETGYVPPENKRIYDGSWTEWAQRVPENSGLIRKE</sequence>
<keyword evidence="5" id="KW-1185">Reference proteome</keyword>
<comment type="caution">
    <text evidence="4">The sequence shown here is derived from an EMBL/GenBank/DDBJ whole genome shotgun (WGS) entry which is preliminary data.</text>
</comment>
<dbReference type="AlphaFoldDB" id="A0A2B7Z353"/>
<dbReference type="InterPro" id="IPR045078">
    <property type="entry name" value="TST/MPST-like"/>
</dbReference>
<dbReference type="Gene3D" id="3.40.250.10">
    <property type="entry name" value="Rhodanese-like domain"/>
    <property type="match status" value="2"/>
</dbReference>
<accession>A0A2B7Z353</accession>
<feature type="domain" description="Rhodanese" evidence="3">
    <location>
        <begin position="224"/>
        <end position="342"/>
    </location>
</feature>
<dbReference type="InterPro" id="IPR001763">
    <property type="entry name" value="Rhodanese-like_dom"/>
</dbReference>
<evidence type="ECO:0000313" key="5">
    <source>
        <dbReference type="Proteomes" id="UP000224634"/>
    </source>
</evidence>
<dbReference type="EMBL" id="PDNA01000002">
    <property type="protein sequence ID" value="PGH28035.1"/>
    <property type="molecule type" value="Genomic_DNA"/>
</dbReference>
<dbReference type="SMART" id="SM00450">
    <property type="entry name" value="RHOD"/>
    <property type="match status" value="2"/>
</dbReference>
<name>A0A2B7Z353_POLH7</name>
<dbReference type="Proteomes" id="UP000224634">
    <property type="component" value="Unassembled WGS sequence"/>
</dbReference>
<evidence type="ECO:0000259" key="3">
    <source>
        <dbReference type="PROSITE" id="PS50206"/>
    </source>
</evidence>
<evidence type="ECO:0000256" key="1">
    <source>
        <dbReference type="ARBA" id="ARBA00022679"/>
    </source>
</evidence>
<dbReference type="Pfam" id="PF00581">
    <property type="entry name" value="Rhodanese"/>
    <property type="match status" value="1"/>
</dbReference>
<dbReference type="CDD" id="cd01449">
    <property type="entry name" value="TST_Repeat_2"/>
    <property type="match status" value="1"/>
</dbReference>
<evidence type="ECO:0000313" key="4">
    <source>
        <dbReference type="EMBL" id="PGH28035.1"/>
    </source>
</evidence>
<keyword evidence="1" id="KW-0808">Transferase</keyword>
<dbReference type="CDD" id="cd01448">
    <property type="entry name" value="TST_Repeat_1"/>
    <property type="match status" value="1"/>
</dbReference>
<protein>
    <recommendedName>
        <fullName evidence="3">Rhodanese domain-containing protein</fullName>
    </recommendedName>
</protein>
<dbReference type="SUPFAM" id="SSF52821">
    <property type="entry name" value="Rhodanese/Cell cycle control phosphatase"/>
    <property type="match status" value="2"/>
</dbReference>
<reference evidence="4 5" key="1">
    <citation type="submission" date="2017-10" db="EMBL/GenBank/DDBJ databases">
        <title>Comparative genomics in systemic dimorphic fungi from Ajellomycetaceae.</title>
        <authorList>
            <person name="Munoz J.F."/>
            <person name="Mcewen J.G."/>
            <person name="Clay O.K."/>
            <person name="Cuomo C.A."/>
        </authorList>
    </citation>
    <scope>NUCLEOTIDE SEQUENCE [LARGE SCALE GENOMIC DNA]</scope>
    <source>
        <strain evidence="4 5">UAMH7299</strain>
    </source>
</reference>
<dbReference type="InterPro" id="IPR036873">
    <property type="entry name" value="Rhodanese-like_dom_sf"/>
</dbReference>
<dbReference type="FunFam" id="3.40.250.10:FF:000001">
    <property type="entry name" value="Sulfurtransferase"/>
    <property type="match status" value="1"/>
</dbReference>
<dbReference type="PANTHER" id="PTHR11364">
    <property type="entry name" value="THIOSULFATE SULFERTANSFERASE"/>
    <property type="match status" value="1"/>
</dbReference>
<organism evidence="4 5">
    <name type="scientific">Polytolypa hystricis (strain UAMH7299)</name>
    <dbReference type="NCBI Taxonomy" id="1447883"/>
    <lineage>
        <taxon>Eukaryota</taxon>
        <taxon>Fungi</taxon>
        <taxon>Dikarya</taxon>
        <taxon>Ascomycota</taxon>
        <taxon>Pezizomycotina</taxon>
        <taxon>Eurotiomycetes</taxon>
        <taxon>Eurotiomycetidae</taxon>
        <taxon>Onygenales</taxon>
        <taxon>Onygenales incertae sedis</taxon>
        <taxon>Polytolypa</taxon>
    </lineage>
</organism>
<dbReference type="STRING" id="1447883.A0A2B7Z353"/>
<evidence type="ECO:0000256" key="2">
    <source>
        <dbReference type="ARBA" id="ARBA00022737"/>
    </source>
</evidence>
<gene>
    <name evidence="4" type="ORF">AJ80_00290</name>
</gene>
<dbReference type="GO" id="GO:0005739">
    <property type="term" value="C:mitochondrion"/>
    <property type="evidence" value="ECO:0007669"/>
    <property type="project" value="TreeGrafter"/>
</dbReference>
<dbReference type="PROSITE" id="PS50206">
    <property type="entry name" value="RHODANESE_3"/>
    <property type="match status" value="2"/>
</dbReference>
<keyword evidence="2" id="KW-0677">Repeat</keyword>
<dbReference type="OrthoDB" id="270167at2759"/>